<protein>
    <recommendedName>
        <fullName evidence="1">Recombinase domain-containing protein</fullName>
    </recommendedName>
</protein>
<dbReference type="InterPro" id="IPR011109">
    <property type="entry name" value="DNA_bind_recombinase_dom"/>
</dbReference>
<dbReference type="EMBL" id="BAAAHD010000089">
    <property type="protein sequence ID" value="GAA0597205.1"/>
    <property type="molecule type" value="Genomic_DNA"/>
</dbReference>
<name>A0ABP3QTP4_9ACTN</name>
<proteinExistence type="predicted"/>
<evidence type="ECO:0000259" key="1">
    <source>
        <dbReference type="Pfam" id="PF07508"/>
    </source>
</evidence>
<organism evidence="2 3">
    <name type="scientific">Actinomadura livida</name>
    <dbReference type="NCBI Taxonomy" id="79909"/>
    <lineage>
        <taxon>Bacteria</taxon>
        <taxon>Bacillati</taxon>
        <taxon>Actinomycetota</taxon>
        <taxon>Actinomycetes</taxon>
        <taxon>Streptosporangiales</taxon>
        <taxon>Thermomonosporaceae</taxon>
        <taxon>Actinomadura</taxon>
    </lineage>
</organism>
<dbReference type="InterPro" id="IPR038109">
    <property type="entry name" value="DNA_bind_recomb_sf"/>
</dbReference>
<feature type="domain" description="Recombinase" evidence="1">
    <location>
        <begin position="12"/>
        <end position="49"/>
    </location>
</feature>
<accession>A0ABP3QTP4</accession>
<dbReference type="Gene3D" id="3.90.1750.20">
    <property type="entry name" value="Putative Large Serine Recombinase, Chain B, Domain 2"/>
    <property type="match status" value="1"/>
</dbReference>
<dbReference type="Proteomes" id="UP001501427">
    <property type="component" value="Unassembled WGS sequence"/>
</dbReference>
<sequence length="59" mass="6685">MVAESSTGRPAKSRMVGRWTYSSVCDVLCNPKCTGYMVWNRDLSGEREEQPARSVDMVR</sequence>
<evidence type="ECO:0000313" key="3">
    <source>
        <dbReference type="Proteomes" id="UP001501427"/>
    </source>
</evidence>
<gene>
    <name evidence="2" type="ORF">GCM10009546_69060</name>
</gene>
<evidence type="ECO:0000313" key="2">
    <source>
        <dbReference type="EMBL" id="GAA0597205.1"/>
    </source>
</evidence>
<dbReference type="Pfam" id="PF07508">
    <property type="entry name" value="Recombinase"/>
    <property type="match status" value="1"/>
</dbReference>
<reference evidence="3" key="1">
    <citation type="journal article" date="2019" name="Int. J. Syst. Evol. Microbiol.">
        <title>The Global Catalogue of Microorganisms (GCM) 10K type strain sequencing project: providing services to taxonomists for standard genome sequencing and annotation.</title>
        <authorList>
            <consortium name="The Broad Institute Genomics Platform"/>
            <consortium name="The Broad Institute Genome Sequencing Center for Infectious Disease"/>
            <person name="Wu L."/>
            <person name="Ma J."/>
        </authorList>
    </citation>
    <scope>NUCLEOTIDE SEQUENCE [LARGE SCALE GENOMIC DNA]</scope>
    <source>
        <strain evidence="3">JCM 10667</strain>
    </source>
</reference>
<keyword evidence="3" id="KW-1185">Reference proteome</keyword>
<comment type="caution">
    <text evidence="2">The sequence shown here is derived from an EMBL/GenBank/DDBJ whole genome shotgun (WGS) entry which is preliminary data.</text>
</comment>